<evidence type="ECO:0000259" key="4">
    <source>
        <dbReference type="PROSITE" id="PS50977"/>
    </source>
</evidence>
<dbReference type="PANTHER" id="PTHR30055">
    <property type="entry name" value="HTH-TYPE TRANSCRIPTIONAL REGULATOR RUTR"/>
    <property type="match status" value="1"/>
</dbReference>
<comment type="caution">
    <text evidence="5">The sequence shown here is derived from an EMBL/GenBank/DDBJ whole genome shotgun (WGS) entry which is preliminary data.</text>
</comment>
<organism evidence="5 6">
    <name type="scientific">Dactylosporangium salmoneum</name>
    <dbReference type="NCBI Taxonomy" id="53361"/>
    <lineage>
        <taxon>Bacteria</taxon>
        <taxon>Bacillati</taxon>
        <taxon>Actinomycetota</taxon>
        <taxon>Actinomycetes</taxon>
        <taxon>Micromonosporales</taxon>
        <taxon>Micromonosporaceae</taxon>
        <taxon>Dactylosporangium</taxon>
    </lineage>
</organism>
<feature type="region of interest" description="Disordered" evidence="3">
    <location>
        <begin position="194"/>
        <end position="220"/>
    </location>
</feature>
<dbReference type="Gene3D" id="1.10.357.10">
    <property type="entry name" value="Tetracycline Repressor, domain 2"/>
    <property type="match status" value="1"/>
</dbReference>
<reference evidence="5 6" key="1">
    <citation type="journal article" date="2019" name="Int. J. Syst. Evol. Microbiol.">
        <title>The Global Catalogue of Microorganisms (GCM) 10K type strain sequencing project: providing services to taxonomists for standard genome sequencing and annotation.</title>
        <authorList>
            <consortium name="The Broad Institute Genomics Platform"/>
            <consortium name="The Broad Institute Genome Sequencing Center for Infectious Disease"/>
            <person name="Wu L."/>
            <person name="Ma J."/>
        </authorList>
    </citation>
    <scope>NUCLEOTIDE SEQUENCE [LARGE SCALE GENOMIC DNA]</scope>
    <source>
        <strain evidence="5 6">JCM 3272</strain>
    </source>
</reference>
<evidence type="ECO:0000313" key="5">
    <source>
        <dbReference type="EMBL" id="GAA2346441.1"/>
    </source>
</evidence>
<dbReference type="InterPro" id="IPR050109">
    <property type="entry name" value="HTH-type_TetR-like_transc_reg"/>
</dbReference>
<accession>A0ABN3G8I1</accession>
<dbReference type="PANTHER" id="PTHR30055:SF146">
    <property type="entry name" value="HTH-TYPE TRANSCRIPTIONAL DUAL REGULATOR CECR"/>
    <property type="match status" value="1"/>
</dbReference>
<feature type="domain" description="HTH tetR-type" evidence="4">
    <location>
        <begin position="27"/>
        <end position="87"/>
    </location>
</feature>
<dbReference type="Pfam" id="PF00440">
    <property type="entry name" value="TetR_N"/>
    <property type="match status" value="1"/>
</dbReference>
<evidence type="ECO:0000256" key="1">
    <source>
        <dbReference type="ARBA" id="ARBA00023125"/>
    </source>
</evidence>
<keyword evidence="1 2" id="KW-0238">DNA-binding</keyword>
<keyword evidence="6" id="KW-1185">Reference proteome</keyword>
<gene>
    <name evidence="5" type="ORF">GCM10010170_033170</name>
</gene>
<proteinExistence type="predicted"/>
<dbReference type="PROSITE" id="PS50977">
    <property type="entry name" value="HTH_TETR_2"/>
    <property type="match status" value="1"/>
</dbReference>
<evidence type="ECO:0000313" key="6">
    <source>
        <dbReference type="Proteomes" id="UP001501444"/>
    </source>
</evidence>
<dbReference type="InterPro" id="IPR001647">
    <property type="entry name" value="HTH_TetR"/>
</dbReference>
<name>A0ABN3G8I1_9ACTN</name>
<protein>
    <recommendedName>
        <fullName evidence="4">HTH tetR-type domain-containing protein</fullName>
    </recommendedName>
</protein>
<dbReference type="PRINTS" id="PR00455">
    <property type="entry name" value="HTHTETR"/>
</dbReference>
<dbReference type="InterPro" id="IPR009057">
    <property type="entry name" value="Homeodomain-like_sf"/>
</dbReference>
<dbReference type="SUPFAM" id="SSF46689">
    <property type="entry name" value="Homeodomain-like"/>
    <property type="match status" value="1"/>
</dbReference>
<feature type="DNA-binding region" description="H-T-H motif" evidence="2">
    <location>
        <begin position="50"/>
        <end position="69"/>
    </location>
</feature>
<feature type="region of interest" description="Disordered" evidence="3">
    <location>
        <begin position="1"/>
        <end position="28"/>
    </location>
</feature>
<dbReference type="EMBL" id="BAAARV010000025">
    <property type="protein sequence ID" value="GAA2346441.1"/>
    <property type="molecule type" value="Genomic_DNA"/>
</dbReference>
<dbReference type="Proteomes" id="UP001501444">
    <property type="component" value="Unassembled WGS sequence"/>
</dbReference>
<evidence type="ECO:0000256" key="2">
    <source>
        <dbReference type="PROSITE-ProRule" id="PRU00335"/>
    </source>
</evidence>
<sequence length="220" mass="24093">MAANGAEGPATPQTPRKRGRPTDAERAQRRDDILDAAVRLFVAGGFEQVTLDDIVAEAHVTKRTIYAYFGDRTEIFLAAVGRLRERTLEPPAQEDDLAELAAKIVFALHSDEAVGLHRLMITEAHRFPDLARRFYEDGPRGYIAALNGRLAQPDIDWAEALFTLLLGEPHRQRLLGLTPAPTRPAAAAHARNVLNSLAPRATPKRGGRPGEPPEVEGSDE</sequence>
<dbReference type="InterPro" id="IPR039536">
    <property type="entry name" value="TetR_C_Proteobacteria"/>
</dbReference>
<dbReference type="Pfam" id="PF14246">
    <property type="entry name" value="TetR_C_7"/>
    <property type="match status" value="1"/>
</dbReference>
<evidence type="ECO:0000256" key="3">
    <source>
        <dbReference type="SAM" id="MobiDB-lite"/>
    </source>
</evidence>